<dbReference type="PANTHER" id="PTHR43537">
    <property type="entry name" value="TRANSCRIPTIONAL REGULATOR, GNTR FAMILY"/>
    <property type="match status" value="1"/>
</dbReference>
<evidence type="ECO:0000256" key="1">
    <source>
        <dbReference type="ARBA" id="ARBA00023015"/>
    </source>
</evidence>
<dbReference type="InterPro" id="IPR036388">
    <property type="entry name" value="WH-like_DNA-bd_sf"/>
</dbReference>
<dbReference type="SUPFAM" id="SSF46785">
    <property type="entry name" value="Winged helix' DNA-binding domain"/>
    <property type="match status" value="1"/>
</dbReference>
<dbReference type="EMBL" id="RDRA01000039">
    <property type="protein sequence ID" value="RXG86011.1"/>
    <property type="molecule type" value="Genomic_DNA"/>
</dbReference>
<sequence>MAAYPSSHFPADRTAHGFRGGMKLCQEVRLPWPPQSGRLNGRVIMAFETQHPVFQALRERLLLGHWLPGTALKPADIADELRVGISPVREALIRLTERDVVQNVDHKGFNARPIDPHQAILFCNMLSQMYVDSISDFTKAKLIDEVAASFCGEIKPIYASNEDPAKLFLKVGECYRRALLVKQHRHIADHVADVVYVYLSRAMGTRTYYSDLLVESQSISALMVEGQHKGAARAIQDFFRRRVTEVMRAQARLSRMPTTTNLARSHVDLSRPGGA</sequence>
<keyword evidence="3" id="KW-0804">Transcription</keyword>
<comment type="caution">
    <text evidence="5">The sequence shown here is derived from an EMBL/GenBank/DDBJ whole genome shotgun (WGS) entry which is preliminary data.</text>
</comment>
<keyword evidence="2" id="KW-0238">DNA-binding</keyword>
<dbReference type="PROSITE" id="PS50949">
    <property type="entry name" value="HTH_GNTR"/>
    <property type="match status" value="1"/>
</dbReference>
<dbReference type="Gene3D" id="1.10.10.10">
    <property type="entry name" value="Winged helix-like DNA-binding domain superfamily/Winged helix DNA-binding domain"/>
    <property type="match status" value="1"/>
</dbReference>
<dbReference type="InterPro" id="IPR036390">
    <property type="entry name" value="WH_DNA-bd_sf"/>
</dbReference>
<organism evidence="5 6">
    <name type="scientific">Bradyrhizobium zhanjiangense</name>
    <dbReference type="NCBI Taxonomy" id="1325107"/>
    <lineage>
        <taxon>Bacteria</taxon>
        <taxon>Pseudomonadati</taxon>
        <taxon>Pseudomonadota</taxon>
        <taxon>Alphaproteobacteria</taxon>
        <taxon>Hyphomicrobiales</taxon>
        <taxon>Nitrobacteraceae</taxon>
        <taxon>Bradyrhizobium</taxon>
    </lineage>
</organism>
<proteinExistence type="predicted"/>
<dbReference type="PANTHER" id="PTHR43537:SF5">
    <property type="entry name" value="UXU OPERON TRANSCRIPTIONAL REGULATOR"/>
    <property type="match status" value="1"/>
</dbReference>
<keyword evidence="6" id="KW-1185">Reference proteome</keyword>
<dbReference type="Proteomes" id="UP000289946">
    <property type="component" value="Unassembled WGS sequence"/>
</dbReference>
<evidence type="ECO:0000313" key="6">
    <source>
        <dbReference type="Proteomes" id="UP000289946"/>
    </source>
</evidence>
<dbReference type="Pfam" id="PF00392">
    <property type="entry name" value="GntR"/>
    <property type="match status" value="1"/>
</dbReference>
<evidence type="ECO:0000256" key="2">
    <source>
        <dbReference type="ARBA" id="ARBA00023125"/>
    </source>
</evidence>
<accession>A0ABY0D8Y2</accession>
<protein>
    <submittedName>
        <fullName evidence="5">GntR family transcriptional regulator</fullName>
    </submittedName>
</protein>
<evidence type="ECO:0000313" key="5">
    <source>
        <dbReference type="EMBL" id="RXG86011.1"/>
    </source>
</evidence>
<keyword evidence="1" id="KW-0805">Transcription regulation</keyword>
<reference evidence="5 6" key="1">
    <citation type="submission" date="2018-10" db="EMBL/GenBank/DDBJ databases">
        <title>Bradyrhizobium sp. nov., isolated from effective nodules of peanut in China.</title>
        <authorList>
            <person name="Li Y."/>
        </authorList>
    </citation>
    <scope>NUCLEOTIDE SEQUENCE [LARGE SCALE GENOMIC DNA]</scope>
    <source>
        <strain evidence="5 6">CCBAU 51781</strain>
    </source>
</reference>
<evidence type="ECO:0000256" key="3">
    <source>
        <dbReference type="ARBA" id="ARBA00023163"/>
    </source>
</evidence>
<gene>
    <name evidence="5" type="ORF">EAS62_37990</name>
</gene>
<dbReference type="InterPro" id="IPR000524">
    <property type="entry name" value="Tscrpt_reg_HTH_GntR"/>
</dbReference>
<dbReference type="SMART" id="SM00345">
    <property type="entry name" value="HTH_GNTR"/>
    <property type="match status" value="1"/>
</dbReference>
<evidence type="ECO:0000259" key="4">
    <source>
        <dbReference type="PROSITE" id="PS50949"/>
    </source>
</evidence>
<feature type="domain" description="HTH gntR-type" evidence="4">
    <location>
        <begin position="47"/>
        <end position="114"/>
    </location>
</feature>
<name>A0ABY0D8Y2_9BRAD</name>